<evidence type="ECO:0000313" key="2">
    <source>
        <dbReference type="EMBL" id="VEL21114.1"/>
    </source>
</evidence>
<feature type="region of interest" description="Disordered" evidence="1">
    <location>
        <begin position="85"/>
        <end position="165"/>
    </location>
</feature>
<name>A0A448WVB4_9PLAT</name>
<keyword evidence="3" id="KW-1185">Reference proteome</keyword>
<evidence type="ECO:0000313" key="3">
    <source>
        <dbReference type="Proteomes" id="UP000784294"/>
    </source>
</evidence>
<dbReference type="Proteomes" id="UP000784294">
    <property type="component" value="Unassembled WGS sequence"/>
</dbReference>
<accession>A0A448WVB4</accession>
<gene>
    <name evidence="2" type="ORF">PXEA_LOCUS14554</name>
</gene>
<dbReference type="EMBL" id="CAAALY010049671">
    <property type="protein sequence ID" value="VEL21114.1"/>
    <property type="molecule type" value="Genomic_DNA"/>
</dbReference>
<protein>
    <submittedName>
        <fullName evidence="2">Uncharacterized protein</fullName>
    </submittedName>
</protein>
<evidence type="ECO:0000256" key="1">
    <source>
        <dbReference type="SAM" id="MobiDB-lite"/>
    </source>
</evidence>
<sequence>MQLRWASRAFQRARTHTYSKISGADRRSCYLGSLTHTISSTTSLRRSRFIGPLRRLLAVALPTVPGLRVAGIARGGNDRRFCNAIPQNSSKRPSSDSSKIGQARQVTGSGSSVNLIPPFSTAQSSFPRPHGSPPPSPKHLKRSVTSTRSCSPLSDTRWRQTEPTSVAATAEDALLEVCSPHLISK</sequence>
<feature type="compositionally biased region" description="Polar residues" evidence="1">
    <location>
        <begin position="104"/>
        <end position="114"/>
    </location>
</feature>
<comment type="caution">
    <text evidence="2">The sequence shown here is derived from an EMBL/GenBank/DDBJ whole genome shotgun (WGS) entry which is preliminary data.</text>
</comment>
<feature type="compositionally biased region" description="Polar residues" evidence="1">
    <location>
        <begin position="143"/>
        <end position="154"/>
    </location>
</feature>
<feature type="compositionally biased region" description="Low complexity" evidence="1">
    <location>
        <begin position="89"/>
        <end position="98"/>
    </location>
</feature>
<dbReference type="AlphaFoldDB" id="A0A448WVB4"/>
<proteinExistence type="predicted"/>
<organism evidence="2 3">
    <name type="scientific">Protopolystoma xenopodis</name>
    <dbReference type="NCBI Taxonomy" id="117903"/>
    <lineage>
        <taxon>Eukaryota</taxon>
        <taxon>Metazoa</taxon>
        <taxon>Spiralia</taxon>
        <taxon>Lophotrochozoa</taxon>
        <taxon>Platyhelminthes</taxon>
        <taxon>Monogenea</taxon>
        <taxon>Polyopisthocotylea</taxon>
        <taxon>Polystomatidea</taxon>
        <taxon>Polystomatidae</taxon>
        <taxon>Protopolystoma</taxon>
    </lineage>
</organism>
<reference evidence="2" key="1">
    <citation type="submission" date="2018-11" db="EMBL/GenBank/DDBJ databases">
        <authorList>
            <consortium name="Pathogen Informatics"/>
        </authorList>
    </citation>
    <scope>NUCLEOTIDE SEQUENCE</scope>
</reference>